<protein>
    <submittedName>
        <fullName evidence="1">Uncharacterized protein</fullName>
    </submittedName>
</protein>
<name>A0A941GCY7_NIACI</name>
<sequence>MPEMMDTKKFSHGMVITGLLHMVEDDGLTPRQAFEVLEDIKKNTYFALMDAYKEKWGNKS</sequence>
<comment type="caution">
    <text evidence="1">The sequence shown here is derived from an EMBL/GenBank/DDBJ whole genome shotgun (WGS) entry which is preliminary data.</text>
</comment>
<dbReference type="RefSeq" id="WP_212116901.1">
    <property type="nucleotide sequence ID" value="NZ_JAGTPX020000001.1"/>
</dbReference>
<gene>
    <name evidence="1" type="ORF">KD144_00615</name>
</gene>
<evidence type="ECO:0000313" key="1">
    <source>
        <dbReference type="EMBL" id="MBR8668027.1"/>
    </source>
</evidence>
<dbReference type="EMBL" id="JAGTPX010000001">
    <property type="protein sequence ID" value="MBR8668027.1"/>
    <property type="molecule type" value="Genomic_DNA"/>
</dbReference>
<proteinExistence type="predicted"/>
<reference evidence="1" key="1">
    <citation type="submission" date="2021-04" db="EMBL/GenBank/DDBJ databases">
        <title>Genomic analysis of electroactive and textile dye degrading Bacillus circulans strain: DC10 isolated from constructed wetland-microbial fuel cells treating textile dye wastewaters.</title>
        <authorList>
            <person name="Patel D.U."/>
            <person name="Desai C.R."/>
        </authorList>
    </citation>
    <scope>NUCLEOTIDE SEQUENCE</scope>
    <source>
        <strain evidence="1">DC10</strain>
    </source>
</reference>
<organism evidence="1">
    <name type="scientific">Niallia circulans</name>
    <name type="common">Bacillus circulans</name>
    <dbReference type="NCBI Taxonomy" id="1397"/>
    <lineage>
        <taxon>Bacteria</taxon>
        <taxon>Bacillati</taxon>
        <taxon>Bacillota</taxon>
        <taxon>Bacilli</taxon>
        <taxon>Bacillales</taxon>
        <taxon>Bacillaceae</taxon>
        <taxon>Niallia</taxon>
    </lineage>
</organism>
<accession>A0A941GCY7</accession>
<dbReference type="AlphaFoldDB" id="A0A941GCY7"/>